<gene>
    <name evidence="1" type="ORF">V8G54_026633</name>
</gene>
<proteinExistence type="predicted"/>
<evidence type="ECO:0000313" key="1">
    <source>
        <dbReference type="EMBL" id="WVZ00564.1"/>
    </source>
</evidence>
<sequence>MSEQDVIFSPKPKCGTQYLNITLNNIVKVFATDIDYPTDELVCASLLVATNKPPTRSVDDILSKFIPPWKRNPNKFEKRLLSPTYSVSFKKDYHLLPNKFEKDDYLLPQTHHHLLKQLEDTNEQRRATMRRFSQEETTLYSGHHNNLETLGGTTQIANNITDSHGLSQKLKARRQGIKKYRFLYRNG</sequence>
<accession>A0AAQ3RMB9</accession>
<evidence type="ECO:0000313" key="2">
    <source>
        <dbReference type="Proteomes" id="UP001374535"/>
    </source>
</evidence>
<dbReference type="AlphaFoldDB" id="A0AAQ3RMB9"/>
<keyword evidence="2" id="KW-1185">Reference proteome</keyword>
<reference evidence="1 2" key="1">
    <citation type="journal article" date="2023" name="Life. Sci Alliance">
        <title>Evolutionary insights into 3D genome organization and epigenetic landscape of Vigna mungo.</title>
        <authorList>
            <person name="Junaid A."/>
            <person name="Singh B."/>
            <person name="Bhatia S."/>
        </authorList>
    </citation>
    <scope>NUCLEOTIDE SEQUENCE [LARGE SCALE GENOMIC DNA]</scope>
    <source>
        <strain evidence="1">Urdbean</strain>
    </source>
</reference>
<dbReference type="EMBL" id="CP144693">
    <property type="protein sequence ID" value="WVZ00564.1"/>
    <property type="molecule type" value="Genomic_DNA"/>
</dbReference>
<protein>
    <submittedName>
        <fullName evidence="1">Uncharacterized protein</fullName>
    </submittedName>
</protein>
<name>A0AAQ3RMB9_VIGMU</name>
<dbReference type="Proteomes" id="UP001374535">
    <property type="component" value="Chromosome 8"/>
</dbReference>
<organism evidence="1 2">
    <name type="scientific">Vigna mungo</name>
    <name type="common">Black gram</name>
    <name type="synonym">Phaseolus mungo</name>
    <dbReference type="NCBI Taxonomy" id="3915"/>
    <lineage>
        <taxon>Eukaryota</taxon>
        <taxon>Viridiplantae</taxon>
        <taxon>Streptophyta</taxon>
        <taxon>Embryophyta</taxon>
        <taxon>Tracheophyta</taxon>
        <taxon>Spermatophyta</taxon>
        <taxon>Magnoliopsida</taxon>
        <taxon>eudicotyledons</taxon>
        <taxon>Gunneridae</taxon>
        <taxon>Pentapetalae</taxon>
        <taxon>rosids</taxon>
        <taxon>fabids</taxon>
        <taxon>Fabales</taxon>
        <taxon>Fabaceae</taxon>
        <taxon>Papilionoideae</taxon>
        <taxon>50 kb inversion clade</taxon>
        <taxon>NPAAA clade</taxon>
        <taxon>indigoferoid/millettioid clade</taxon>
        <taxon>Phaseoleae</taxon>
        <taxon>Vigna</taxon>
    </lineage>
</organism>